<dbReference type="CDD" id="cd19756">
    <property type="entry name" value="Bbox2"/>
    <property type="match status" value="1"/>
</dbReference>
<dbReference type="OrthoDB" id="724537at2759"/>
<organism evidence="4 5">
    <name type="scientific">Actinidia rufa</name>
    <dbReference type="NCBI Taxonomy" id="165716"/>
    <lineage>
        <taxon>Eukaryota</taxon>
        <taxon>Viridiplantae</taxon>
        <taxon>Streptophyta</taxon>
        <taxon>Embryophyta</taxon>
        <taxon>Tracheophyta</taxon>
        <taxon>Spermatophyta</taxon>
        <taxon>Magnoliopsida</taxon>
        <taxon>eudicotyledons</taxon>
        <taxon>Gunneridae</taxon>
        <taxon>Pentapetalae</taxon>
        <taxon>asterids</taxon>
        <taxon>Ericales</taxon>
        <taxon>Actinidiaceae</taxon>
        <taxon>Actinidia</taxon>
    </lineage>
</organism>
<keyword evidence="1" id="KW-0479">Metal-binding</keyword>
<evidence type="ECO:0000256" key="1">
    <source>
        <dbReference type="PROSITE-ProRule" id="PRU00024"/>
    </source>
</evidence>
<feature type="domain" description="B box-type" evidence="3">
    <location>
        <begin position="235"/>
        <end position="286"/>
    </location>
</feature>
<feature type="compositionally biased region" description="Basic residues" evidence="2">
    <location>
        <begin position="419"/>
        <end position="431"/>
    </location>
</feature>
<dbReference type="Proteomes" id="UP000585474">
    <property type="component" value="Unassembled WGS sequence"/>
</dbReference>
<comment type="caution">
    <text evidence="4">The sequence shown here is derived from an EMBL/GenBank/DDBJ whole genome shotgun (WGS) entry which is preliminary data.</text>
</comment>
<dbReference type="GO" id="GO:0008270">
    <property type="term" value="F:zinc ion binding"/>
    <property type="evidence" value="ECO:0007669"/>
    <property type="project" value="UniProtKB-KW"/>
</dbReference>
<proteinExistence type="predicted"/>
<dbReference type="InterPro" id="IPR006734">
    <property type="entry name" value="PLATZ"/>
</dbReference>
<feature type="region of interest" description="Disordered" evidence="2">
    <location>
        <begin position="403"/>
        <end position="437"/>
    </location>
</feature>
<keyword evidence="1" id="KW-0862">Zinc</keyword>
<dbReference type="AlphaFoldDB" id="A0A7J0GXS4"/>
<evidence type="ECO:0000256" key="2">
    <source>
        <dbReference type="SAM" id="MobiDB-lite"/>
    </source>
</evidence>
<dbReference type="Pfam" id="PF04640">
    <property type="entry name" value="PLATZ"/>
    <property type="match status" value="1"/>
</dbReference>
<reference evidence="4 5" key="1">
    <citation type="submission" date="2019-07" db="EMBL/GenBank/DDBJ databases">
        <title>De Novo Assembly of kiwifruit Actinidia rufa.</title>
        <authorList>
            <person name="Sugita-Konishi S."/>
            <person name="Sato K."/>
            <person name="Mori E."/>
            <person name="Abe Y."/>
            <person name="Kisaki G."/>
            <person name="Hamano K."/>
            <person name="Suezawa K."/>
            <person name="Otani M."/>
            <person name="Fukuda T."/>
            <person name="Manabe T."/>
            <person name="Gomi K."/>
            <person name="Tabuchi M."/>
            <person name="Akimitsu K."/>
            <person name="Kataoka I."/>
        </authorList>
    </citation>
    <scope>NUCLEOTIDE SEQUENCE [LARGE SCALE GENOMIC DNA]</scope>
    <source>
        <strain evidence="5">cv. Fuchu</strain>
    </source>
</reference>
<accession>A0A7J0GXS4</accession>
<dbReference type="PROSITE" id="PS50119">
    <property type="entry name" value="ZF_BBOX"/>
    <property type="match status" value="1"/>
</dbReference>
<dbReference type="PANTHER" id="PTHR31065">
    <property type="entry name" value="PLATZ TRANSCRIPTION FACTOR FAMILY PROTEIN"/>
    <property type="match status" value="1"/>
</dbReference>
<protein>
    <submittedName>
        <fullName evidence="4">PLATZ transcription factor family protein</fullName>
    </submittedName>
</protein>
<dbReference type="PANTHER" id="PTHR31065:SF41">
    <property type="entry name" value="PLATZ TRANSCRIPTION FACTOR FAMILY PROTEIN"/>
    <property type="match status" value="1"/>
</dbReference>
<dbReference type="InterPro" id="IPR000315">
    <property type="entry name" value="Znf_B-box"/>
</dbReference>
<sequence>MWDLGSDFLSYSANLQDGVFAYCRGNLTVKLIAKIPSSVRLGIENIAKIRTGGSSVGQYSMLAQRNGFAIALVVQANAGFPLPSSSARSRWGFDSLVLSLDDFASVAWDVARWMLVHVDRWAVAPRPNSSAIILPNLLNINNSGMLVALARTVPGFGRVLTELWGRGPLSLLHSDPAITLVSPPSDLVDGEGWEELPSIHPVVDPTPKVGCKIHLMKRKPDWVTHLTLTKFFGSCVDHEDLRKNEKNMYCIDCHLCFCKHCIASTAHCFHRSLQICKYVYHDVVRLQDIQKYLDCSKIQTYKINGEKAVHLNPRPQSKDPKSSKSKSGVSCEACGRHIQDLPNRFCSIACKVSEISHDNSDNRISFPIPEFGELSLKENHTSEETITDKVFFSLSFKESSLALSDSSEEAHASMSSVLKPRKKLRKRKGVPRRAPLL</sequence>
<evidence type="ECO:0000259" key="3">
    <source>
        <dbReference type="PROSITE" id="PS50119"/>
    </source>
</evidence>
<keyword evidence="1" id="KW-0863">Zinc-finger</keyword>
<evidence type="ECO:0000313" key="5">
    <source>
        <dbReference type="Proteomes" id="UP000585474"/>
    </source>
</evidence>
<keyword evidence="5" id="KW-1185">Reference proteome</keyword>
<name>A0A7J0GXS4_9ERIC</name>
<evidence type="ECO:0000313" key="4">
    <source>
        <dbReference type="EMBL" id="GFZ15619.1"/>
    </source>
</evidence>
<dbReference type="EMBL" id="BJWL01000025">
    <property type="protein sequence ID" value="GFZ15619.1"/>
    <property type="molecule type" value="Genomic_DNA"/>
</dbReference>
<gene>
    <name evidence="4" type="ORF">Acr_25g0000280</name>
</gene>